<keyword evidence="3" id="KW-1185">Reference proteome</keyword>
<comment type="caution">
    <text evidence="2">The sequence shown here is derived from an EMBL/GenBank/DDBJ whole genome shotgun (WGS) entry which is preliminary data.</text>
</comment>
<evidence type="ECO:0000313" key="2">
    <source>
        <dbReference type="EMBL" id="CAG7645352.1"/>
    </source>
</evidence>
<feature type="compositionally biased region" description="Low complexity" evidence="1">
    <location>
        <begin position="135"/>
        <end position="154"/>
    </location>
</feature>
<accession>A0A9W4H2D0</accession>
<gene>
    <name evidence="2" type="ORF">SBRY_40136</name>
</gene>
<evidence type="ECO:0000256" key="1">
    <source>
        <dbReference type="SAM" id="MobiDB-lite"/>
    </source>
</evidence>
<proteinExistence type="predicted"/>
<name>A0A9W4H2D0_9ACTN</name>
<dbReference type="EMBL" id="CAJVAX010000018">
    <property type="protein sequence ID" value="CAG7645352.1"/>
    <property type="molecule type" value="Genomic_DNA"/>
</dbReference>
<sequence length="154" mass="16118">MPERGDDMSAVSRSSLRIARAHEGAAGPVLVACDPRGEILLLSTGDGPHGVCRWDTDTGALLWRAQGGGTALAAVRLAAGRWVAALSALTRAFIGKRAGSTTCSTCPCGNATPCCSRPGSRPNTRHPSWTRRRSPPSAARSRPSCGSRSPSRPW</sequence>
<protein>
    <submittedName>
        <fullName evidence="2">Uncharacterized protein</fullName>
    </submittedName>
</protein>
<dbReference type="AlphaFoldDB" id="A0A9W4H2D0"/>
<dbReference type="InterPro" id="IPR011044">
    <property type="entry name" value="Quino_amine_DH_bsu"/>
</dbReference>
<dbReference type="SUPFAM" id="SSF50969">
    <property type="entry name" value="YVTN repeat-like/Quinoprotein amine dehydrogenase"/>
    <property type="match status" value="1"/>
</dbReference>
<feature type="region of interest" description="Disordered" evidence="1">
    <location>
        <begin position="116"/>
        <end position="154"/>
    </location>
</feature>
<dbReference type="Proteomes" id="UP001153328">
    <property type="component" value="Unassembled WGS sequence"/>
</dbReference>
<evidence type="ECO:0000313" key="3">
    <source>
        <dbReference type="Proteomes" id="UP001153328"/>
    </source>
</evidence>
<reference evidence="2" key="1">
    <citation type="submission" date="2021-06" db="EMBL/GenBank/DDBJ databases">
        <authorList>
            <person name="Arsene-Ploetze F."/>
        </authorList>
    </citation>
    <scope>NUCLEOTIDE SEQUENCE</scope>
    <source>
        <strain evidence="2">SBRY1</strain>
    </source>
</reference>
<organism evidence="2 3">
    <name type="scientific">Actinacidiphila bryophytorum</name>
    <dbReference type="NCBI Taxonomy" id="1436133"/>
    <lineage>
        <taxon>Bacteria</taxon>
        <taxon>Bacillati</taxon>
        <taxon>Actinomycetota</taxon>
        <taxon>Actinomycetes</taxon>
        <taxon>Kitasatosporales</taxon>
        <taxon>Streptomycetaceae</taxon>
        <taxon>Actinacidiphila</taxon>
    </lineage>
</organism>